<keyword evidence="4" id="KW-0479">Metal-binding</keyword>
<dbReference type="InterPro" id="IPR008209">
    <property type="entry name" value="PEP_carboxykinase_GTP"/>
</dbReference>
<dbReference type="EMBL" id="CATQJA010002624">
    <property type="protein sequence ID" value="CAJ0573795.1"/>
    <property type="molecule type" value="Genomic_DNA"/>
</dbReference>
<dbReference type="PANTHER" id="PTHR11561">
    <property type="entry name" value="PHOSPHOENOLPYRUVATE CARBOXYKINASE"/>
    <property type="match status" value="1"/>
</dbReference>
<evidence type="ECO:0000256" key="2">
    <source>
        <dbReference type="ARBA" id="ARBA00005796"/>
    </source>
</evidence>
<dbReference type="GO" id="GO:0030145">
    <property type="term" value="F:manganese ion binding"/>
    <property type="evidence" value="ECO:0007669"/>
    <property type="project" value="TreeGrafter"/>
</dbReference>
<comment type="caution">
    <text evidence="13">The sequence shown here is derived from an EMBL/GenBank/DDBJ whole genome shotgun (WGS) entry which is preliminary data.</text>
</comment>
<dbReference type="InterPro" id="IPR013035">
    <property type="entry name" value="PEP_carboxykinase_C"/>
</dbReference>
<dbReference type="EC" id="4.1.1.32" evidence="3"/>
<keyword evidence="6" id="KW-0210">Decarboxylase</keyword>
<feature type="domain" description="Phosphoenolpyruvate carboxykinase GTP-utilising N-terminal" evidence="12">
    <location>
        <begin position="77"/>
        <end position="221"/>
    </location>
</feature>
<feature type="domain" description="Phosphoenolpyruvate carboxykinase C-terminal P-loop" evidence="11">
    <location>
        <begin position="260"/>
        <end position="619"/>
    </location>
</feature>
<proteinExistence type="inferred from homology"/>
<accession>A0AA36G0G6</accession>
<feature type="region of interest" description="Disordered" evidence="10">
    <location>
        <begin position="1"/>
        <end position="54"/>
    </location>
</feature>
<keyword evidence="14" id="KW-1185">Reference proteome</keyword>
<dbReference type="GO" id="GO:0042594">
    <property type="term" value="P:response to starvation"/>
    <property type="evidence" value="ECO:0007669"/>
    <property type="project" value="TreeGrafter"/>
</dbReference>
<evidence type="ECO:0000259" key="12">
    <source>
        <dbReference type="Pfam" id="PF17297"/>
    </source>
</evidence>
<comment type="cofactor">
    <cofactor evidence="1">
        <name>Mn(2+)</name>
        <dbReference type="ChEBI" id="CHEBI:29035"/>
    </cofactor>
</comment>
<evidence type="ECO:0000256" key="7">
    <source>
        <dbReference type="ARBA" id="ARBA00023134"/>
    </source>
</evidence>
<protein>
    <recommendedName>
        <fullName evidence="3">phosphoenolpyruvate carboxykinase (GTP)</fullName>
        <ecNumber evidence="3">4.1.1.32</ecNumber>
    </recommendedName>
</protein>
<dbReference type="Pfam" id="PF17297">
    <property type="entry name" value="PEPCK_N"/>
    <property type="match status" value="1"/>
</dbReference>
<dbReference type="PANTHER" id="PTHR11561:SF16">
    <property type="entry name" value="PHOSPHOENOLPYRUVATE CARBOXYKINASE (GTP)"/>
    <property type="match status" value="1"/>
</dbReference>
<evidence type="ECO:0000259" key="11">
    <source>
        <dbReference type="Pfam" id="PF00821"/>
    </source>
</evidence>
<dbReference type="AlphaFoldDB" id="A0AA36G0G6"/>
<dbReference type="PIRSF" id="PIRSF001348">
    <property type="entry name" value="PEP_carboxykinase_GTP"/>
    <property type="match status" value="1"/>
</dbReference>
<dbReference type="GO" id="GO:0005829">
    <property type="term" value="C:cytosol"/>
    <property type="evidence" value="ECO:0007669"/>
    <property type="project" value="TreeGrafter"/>
</dbReference>
<feature type="non-terminal residue" evidence="13">
    <location>
        <position position="626"/>
    </location>
</feature>
<dbReference type="InterPro" id="IPR035077">
    <property type="entry name" value="PEP_carboxykinase_GTP_C"/>
</dbReference>
<evidence type="ECO:0000256" key="6">
    <source>
        <dbReference type="ARBA" id="ARBA00022793"/>
    </source>
</evidence>
<dbReference type="GO" id="GO:0004613">
    <property type="term" value="F:phosphoenolpyruvate carboxykinase (GTP) activity"/>
    <property type="evidence" value="ECO:0007669"/>
    <property type="project" value="UniProtKB-EC"/>
</dbReference>
<evidence type="ECO:0000256" key="10">
    <source>
        <dbReference type="SAM" id="MobiDB-lite"/>
    </source>
</evidence>
<evidence type="ECO:0000256" key="9">
    <source>
        <dbReference type="ARBA" id="ARBA00023239"/>
    </source>
</evidence>
<dbReference type="InterPro" id="IPR035078">
    <property type="entry name" value="PEP_carboxykinase_GTP_N"/>
</dbReference>
<keyword evidence="8" id="KW-0464">Manganese</keyword>
<evidence type="ECO:0000256" key="3">
    <source>
        <dbReference type="ARBA" id="ARBA00012306"/>
    </source>
</evidence>
<dbReference type="GO" id="GO:0006107">
    <property type="term" value="P:oxaloacetate metabolic process"/>
    <property type="evidence" value="ECO:0007669"/>
    <property type="project" value="TreeGrafter"/>
</dbReference>
<reference evidence="13" key="1">
    <citation type="submission" date="2023-06" db="EMBL/GenBank/DDBJ databases">
        <authorList>
            <person name="Delattre M."/>
        </authorList>
    </citation>
    <scope>NUCLEOTIDE SEQUENCE</scope>
    <source>
        <strain evidence="13">AF72</strain>
    </source>
</reference>
<keyword evidence="9" id="KW-0456">Lyase</keyword>
<dbReference type="GO" id="GO:0071333">
    <property type="term" value="P:cellular response to glucose stimulus"/>
    <property type="evidence" value="ECO:0007669"/>
    <property type="project" value="TreeGrafter"/>
</dbReference>
<evidence type="ECO:0000256" key="5">
    <source>
        <dbReference type="ARBA" id="ARBA00022741"/>
    </source>
</evidence>
<evidence type="ECO:0000256" key="1">
    <source>
        <dbReference type="ARBA" id="ARBA00001936"/>
    </source>
</evidence>
<dbReference type="GO" id="GO:0006094">
    <property type="term" value="P:gluconeogenesis"/>
    <property type="evidence" value="ECO:0007669"/>
    <property type="project" value="InterPro"/>
</dbReference>
<dbReference type="InterPro" id="IPR008210">
    <property type="entry name" value="PEP_carboxykinase_N"/>
</dbReference>
<gene>
    <name evidence="13" type="ORF">MSPICULIGERA_LOCUS12144</name>
</gene>
<dbReference type="GO" id="GO:0033993">
    <property type="term" value="P:response to lipid"/>
    <property type="evidence" value="ECO:0007669"/>
    <property type="project" value="TreeGrafter"/>
</dbReference>
<dbReference type="GO" id="GO:0046327">
    <property type="term" value="P:glycerol biosynthetic process from pyruvate"/>
    <property type="evidence" value="ECO:0007669"/>
    <property type="project" value="TreeGrafter"/>
</dbReference>
<dbReference type="SUPFAM" id="SSF53795">
    <property type="entry name" value="PEP carboxykinase-like"/>
    <property type="match status" value="1"/>
</dbReference>
<dbReference type="Gene3D" id="3.40.449.10">
    <property type="entry name" value="Phosphoenolpyruvate Carboxykinase, domain 1"/>
    <property type="match status" value="2"/>
</dbReference>
<dbReference type="HAMAP" id="MF_00452">
    <property type="entry name" value="PEPCK_GTP"/>
    <property type="match status" value="1"/>
</dbReference>
<dbReference type="GO" id="GO:0005525">
    <property type="term" value="F:GTP binding"/>
    <property type="evidence" value="ECO:0007669"/>
    <property type="project" value="UniProtKB-KW"/>
</dbReference>
<dbReference type="Pfam" id="PF00821">
    <property type="entry name" value="PEPCK_GTP"/>
    <property type="match status" value="1"/>
</dbReference>
<evidence type="ECO:0000256" key="4">
    <source>
        <dbReference type="ARBA" id="ARBA00022723"/>
    </source>
</evidence>
<dbReference type="Gene3D" id="3.90.228.20">
    <property type="match status" value="2"/>
</dbReference>
<sequence>MPGSKTNLALKAAVEREKSRAKPSALEMYSKSKSSTSSRGKAPKKGKPRCHETDCDHCGHPCTQKKDGNKKNKPGAFIAEKARVMTPSAIFICNGSVHEADEMIGILTKQGIMEPLSSYQNVHLVRTDPADTARSEQATFISHRDVNAILTGGVPSPNGLIQYMAPDRMDRELERRFAGCMRGRTMYVLPFSMGPVNGKNSMNAVQLTDSPYVVLNTRIMASLEDNEVWSFGSGYGGNSLLGKKALSLRLASWKGHSEGWLAEHAALLCVTDPAGKDHFITFHAPSGGGKTDLAFAEPTIPGWKISVLGDDISWIRPGPDGNLYASAPENGMFGIAPGLDPKIHPSAFKLLAKDALLVNTASTSHGNMYWKSCGAISLSGEEAVRDWQGIEWGVSSKTNPAHPNARFTAFTENSPNVHKEWDNPQGVPLTAMIFCSRRPDAFPLCLETNSWAEGVTLAAGMRAEASAGSGMKAGSLLNDPMGMRPFLAYNIVNYLQHWLDVGEKAKSPPKIFHVNWYRTDDQGKMLWPGHGENIRVLEWILGQATADAAKAAENAVKNPLGQIPKSIRAEGLEEKNVKTLLEFEAPFWVKEVASMKGFFASEMGKDVPAAISTAVTRFEKDLGEAR</sequence>
<evidence type="ECO:0000256" key="8">
    <source>
        <dbReference type="ARBA" id="ARBA00023211"/>
    </source>
</evidence>
<dbReference type="SUPFAM" id="SSF68923">
    <property type="entry name" value="PEP carboxykinase N-terminal domain"/>
    <property type="match status" value="1"/>
</dbReference>
<name>A0AA36G0G6_9BILA</name>
<dbReference type="Proteomes" id="UP001177023">
    <property type="component" value="Unassembled WGS sequence"/>
</dbReference>
<evidence type="ECO:0000313" key="13">
    <source>
        <dbReference type="EMBL" id="CAJ0573795.1"/>
    </source>
</evidence>
<evidence type="ECO:0000313" key="14">
    <source>
        <dbReference type="Proteomes" id="UP001177023"/>
    </source>
</evidence>
<comment type="similarity">
    <text evidence="2">Belongs to the phosphoenolpyruvate carboxykinase [GTP] family.</text>
</comment>
<organism evidence="13 14">
    <name type="scientific">Mesorhabditis spiculigera</name>
    <dbReference type="NCBI Taxonomy" id="96644"/>
    <lineage>
        <taxon>Eukaryota</taxon>
        <taxon>Metazoa</taxon>
        <taxon>Ecdysozoa</taxon>
        <taxon>Nematoda</taxon>
        <taxon>Chromadorea</taxon>
        <taxon>Rhabditida</taxon>
        <taxon>Rhabditina</taxon>
        <taxon>Rhabditomorpha</taxon>
        <taxon>Rhabditoidea</taxon>
        <taxon>Rhabditidae</taxon>
        <taxon>Mesorhabditinae</taxon>
        <taxon>Mesorhabditis</taxon>
    </lineage>
</organism>
<keyword evidence="5" id="KW-0547">Nucleotide-binding</keyword>
<dbReference type="GO" id="GO:0019543">
    <property type="term" value="P:propionate catabolic process"/>
    <property type="evidence" value="ECO:0007669"/>
    <property type="project" value="TreeGrafter"/>
</dbReference>
<keyword evidence="7" id="KW-0342">GTP-binding</keyword>